<dbReference type="AlphaFoldDB" id="A0AAV7I311"/>
<evidence type="ECO:0000313" key="2">
    <source>
        <dbReference type="EMBL" id="KAH0540940.1"/>
    </source>
</evidence>
<gene>
    <name evidence="2" type="ORF">KQX54_020615</name>
</gene>
<evidence type="ECO:0000313" key="3">
    <source>
        <dbReference type="Proteomes" id="UP000826195"/>
    </source>
</evidence>
<sequence length="130" mass="15011">MQLRTARGWISVSSVLVMKTTDLDHPFIIPRGEAVADLAQQRPFDSRHHYLRARLIPAANNALSEQPNFTRSESKRPPDSHIYTGYNTDQLPYTYYQSVGWLKTELSDHFQEDEILEASGQNILRLLQLR</sequence>
<feature type="compositionally biased region" description="Polar residues" evidence="1">
    <location>
        <begin position="62"/>
        <end position="71"/>
    </location>
</feature>
<protein>
    <submittedName>
        <fullName evidence="2">Uncharacterized protein</fullName>
    </submittedName>
</protein>
<reference evidence="2 3" key="1">
    <citation type="journal article" date="2021" name="J. Hered.">
        <title>A chromosome-level genome assembly of the parasitoid wasp, Cotesia glomerata (Hymenoptera: Braconidae).</title>
        <authorList>
            <person name="Pinto B.J."/>
            <person name="Weis J.J."/>
            <person name="Gamble T."/>
            <person name="Ode P.J."/>
            <person name="Paul R."/>
            <person name="Zaspel J.M."/>
        </authorList>
    </citation>
    <scope>NUCLEOTIDE SEQUENCE [LARGE SCALE GENOMIC DNA]</scope>
    <source>
        <strain evidence="2">CgM1</strain>
    </source>
</reference>
<feature type="region of interest" description="Disordered" evidence="1">
    <location>
        <begin position="62"/>
        <end position="87"/>
    </location>
</feature>
<organism evidence="2 3">
    <name type="scientific">Cotesia glomerata</name>
    <name type="common">Lepidopteran parasitic wasp</name>
    <name type="synonym">Apanteles glomeratus</name>
    <dbReference type="NCBI Taxonomy" id="32391"/>
    <lineage>
        <taxon>Eukaryota</taxon>
        <taxon>Metazoa</taxon>
        <taxon>Ecdysozoa</taxon>
        <taxon>Arthropoda</taxon>
        <taxon>Hexapoda</taxon>
        <taxon>Insecta</taxon>
        <taxon>Pterygota</taxon>
        <taxon>Neoptera</taxon>
        <taxon>Endopterygota</taxon>
        <taxon>Hymenoptera</taxon>
        <taxon>Apocrita</taxon>
        <taxon>Ichneumonoidea</taxon>
        <taxon>Braconidae</taxon>
        <taxon>Microgastrinae</taxon>
        <taxon>Cotesia</taxon>
    </lineage>
</organism>
<name>A0AAV7I311_COTGL</name>
<comment type="caution">
    <text evidence="2">The sequence shown here is derived from an EMBL/GenBank/DDBJ whole genome shotgun (WGS) entry which is preliminary data.</text>
</comment>
<proteinExistence type="predicted"/>
<dbReference type="EMBL" id="JAHXZJ010002609">
    <property type="protein sequence ID" value="KAH0540940.1"/>
    <property type="molecule type" value="Genomic_DNA"/>
</dbReference>
<accession>A0AAV7I311</accession>
<keyword evidence="3" id="KW-1185">Reference proteome</keyword>
<evidence type="ECO:0000256" key="1">
    <source>
        <dbReference type="SAM" id="MobiDB-lite"/>
    </source>
</evidence>
<dbReference type="Proteomes" id="UP000826195">
    <property type="component" value="Unassembled WGS sequence"/>
</dbReference>